<organism evidence="1">
    <name type="scientific">Siphoviridae sp. ctDtx1</name>
    <dbReference type="NCBI Taxonomy" id="2825391"/>
    <lineage>
        <taxon>Viruses</taxon>
        <taxon>Duplodnaviria</taxon>
        <taxon>Heunggongvirae</taxon>
        <taxon>Uroviricota</taxon>
        <taxon>Caudoviricetes</taxon>
    </lineage>
</organism>
<name>A0A8S5PRX4_9CAUD</name>
<protein>
    <submittedName>
        <fullName evidence="1">Uncharacterized protein</fullName>
    </submittedName>
</protein>
<accession>A0A8S5PRX4</accession>
<sequence length="51" mass="5921">MKTRFSEMILYRRIALQKGGVGSKLEIALSLSADSIKFYYIFYSQRKEVIA</sequence>
<dbReference type="EMBL" id="BK015489">
    <property type="protein sequence ID" value="DAE09626.1"/>
    <property type="molecule type" value="Genomic_DNA"/>
</dbReference>
<evidence type="ECO:0000313" key="1">
    <source>
        <dbReference type="EMBL" id="DAE09626.1"/>
    </source>
</evidence>
<reference evidence="1" key="1">
    <citation type="journal article" date="2021" name="Proc. Natl. Acad. Sci. U.S.A.">
        <title>A Catalog of Tens of Thousands of Viruses from Human Metagenomes Reveals Hidden Associations with Chronic Diseases.</title>
        <authorList>
            <person name="Tisza M.J."/>
            <person name="Buck C.B."/>
        </authorList>
    </citation>
    <scope>NUCLEOTIDE SEQUENCE</scope>
    <source>
        <strain evidence="1">CtDtx1</strain>
    </source>
</reference>
<proteinExistence type="predicted"/>